<name>A0A0E0I8V4_ORYNI</name>
<dbReference type="OMA" id="ADSKMMM"/>
<dbReference type="EnsemblPlants" id="ONIVA08G07600.1">
    <property type="protein sequence ID" value="ONIVA08G07600.1"/>
    <property type="gene ID" value="ONIVA08G07600"/>
</dbReference>
<reference evidence="2" key="2">
    <citation type="submission" date="2018-04" db="EMBL/GenBank/DDBJ databases">
        <title>OnivRS2 (Oryza nivara Reference Sequence Version 2).</title>
        <authorList>
            <person name="Zhang J."/>
            <person name="Kudrna D."/>
            <person name="Lee S."/>
            <person name="Talag J."/>
            <person name="Rajasekar S."/>
            <person name="Welchert J."/>
            <person name="Hsing Y.-I."/>
            <person name="Wing R.A."/>
        </authorList>
    </citation>
    <scope>NUCLEOTIDE SEQUENCE [LARGE SCALE GENOMIC DNA]</scope>
    <source>
        <strain evidence="2">SL10</strain>
    </source>
</reference>
<organism evidence="2">
    <name type="scientific">Oryza nivara</name>
    <name type="common">Indian wild rice</name>
    <name type="synonym">Oryza sativa f. spontanea</name>
    <dbReference type="NCBI Taxonomy" id="4536"/>
    <lineage>
        <taxon>Eukaryota</taxon>
        <taxon>Viridiplantae</taxon>
        <taxon>Streptophyta</taxon>
        <taxon>Embryophyta</taxon>
        <taxon>Tracheophyta</taxon>
        <taxon>Spermatophyta</taxon>
        <taxon>Magnoliopsida</taxon>
        <taxon>Liliopsida</taxon>
        <taxon>Poales</taxon>
        <taxon>Poaceae</taxon>
        <taxon>BOP clade</taxon>
        <taxon>Oryzoideae</taxon>
        <taxon>Oryzeae</taxon>
        <taxon>Oryzinae</taxon>
        <taxon>Oryza</taxon>
    </lineage>
</organism>
<reference evidence="2" key="1">
    <citation type="submission" date="2015-04" db="UniProtKB">
        <authorList>
            <consortium name="EnsemblPlants"/>
        </authorList>
    </citation>
    <scope>IDENTIFICATION</scope>
    <source>
        <strain evidence="2">SL10</strain>
    </source>
</reference>
<dbReference type="Gramene" id="ONIVA08G07600.1">
    <property type="protein sequence ID" value="ONIVA08G07600.1"/>
    <property type="gene ID" value="ONIVA08G07600"/>
</dbReference>
<evidence type="ECO:0000313" key="3">
    <source>
        <dbReference type="Proteomes" id="UP000006591"/>
    </source>
</evidence>
<feature type="region of interest" description="Disordered" evidence="1">
    <location>
        <begin position="1"/>
        <end position="64"/>
    </location>
</feature>
<dbReference type="AlphaFoldDB" id="A0A0E0I8V4"/>
<evidence type="ECO:0000313" key="2">
    <source>
        <dbReference type="EnsemblPlants" id="ONIVA08G07600.1"/>
    </source>
</evidence>
<keyword evidence="3" id="KW-1185">Reference proteome</keyword>
<evidence type="ECO:0000256" key="1">
    <source>
        <dbReference type="SAM" id="MobiDB-lite"/>
    </source>
</evidence>
<protein>
    <recommendedName>
        <fullName evidence="4">DUF834 domain-containing protein</fullName>
    </recommendedName>
</protein>
<proteinExistence type="predicted"/>
<sequence length="64" mass="6901">MAPTIFGLDEEVEDDGLGAADLTTKIDGTSSWRERRPEEGDDDGATFHGSSGSEEARPTMKTTR</sequence>
<accession>A0A0E0I8V4</accession>
<dbReference type="HOGENOM" id="CLU_190215_0_0_1"/>
<evidence type="ECO:0008006" key="4">
    <source>
        <dbReference type="Google" id="ProtNLM"/>
    </source>
</evidence>
<dbReference type="Proteomes" id="UP000006591">
    <property type="component" value="Chromosome 8"/>
</dbReference>